<sequence length="119" mass="12940">MAWLGLLASPPQGAGVFTPAAESGVAEEHIARLHAPVGYNIGAETPHEIAVSVLAEILQIKNQAPGGLMMPYIRIVRNRKRWRPHDVNPSREPRGVRAIPQSGFPFAFYPFPGLAQHGD</sequence>
<dbReference type="AlphaFoldDB" id="A0A4U9CW29"/>
<feature type="domain" description="XdhC Rossmann" evidence="1">
    <location>
        <begin position="2"/>
        <end position="57"/>
    </location>
</feature>
<evidence type="ECO:0000313" key="2">
    <source>
        <dbReference type="EMBL" id="VTN09531.1"/>
    </source>
</evidence>
<dbReference type="InterPro" id="IPR052698">
    <property type="entry name" value="MoCofactor_Util/Proc"/>
</dbReference>
<gene>
    <name evidence="2" type="ORF">NCTC9185_01421</name>
</gene>
<dbReference type="PANTHER" id="PTHR30388:SF6">
    <property type="entry name" value="XANTHINE DEHYDROGENASE SUBUNIT A-RELATED"/>
    <property type="match status" value="1"/>
</dbReference>
<accession>A0A4U9CW29</accession>
<dbReference type="Gene3D" id="3.40.50.720">
    <property type="entry name" value="NAD(P)-binding Rossmann-like Domain"/>
    <property type="match status" value="1"/>
</dbReference>
<protein>
    <recommendedName>
        <fullName evidence="1">XdhC Rossmann domain-containing protein</fullName>
    </recommendedName>
</protein>
<organism evidence="2 3">
    <name type="scientific">Raoultella terrigena</name>
    <name type="common">Klebsiella terrigena</name>
    <dbReference type="NCBI Taxonomy" id="577"/>
    <lineage>
        <taxon>Bacteria</taxon>
        <taxon>Pseudomonadati</taxon>
        <taxon>Pseudomonadota</taxon>
        <taxon>Gammaproteobacteria</taxon>
        <taxon>Enterobacterales</taxon>
        <taxon>Enterobacteriaceae</taxon>
        <taxon>Klebsiella/Raoultella group</taxon>
        <taxon>Raoultella</taxon>
    </lineage>
</organism>
<evidence type="ECO:0000313" key="3">
    <source>
        <dbReference type="Proteomes" id="UP000339249"/>
    </source>
</evidence>
<proteinExistence type="predicted"/>
<dbReference type="Proteomes" id="UP000339249">
    <property type="component" value="Unassembled WGS sequence"/>
</dbReference>
<dbReference type="Pfam" id="PF13478">
    <property type="entry name" value="XdhC_C"/>
    <property type="match status" value="1"/>
</dbReference>
<reference evidence="2 3" key="1">
    <citation type="submission" date="2019-04" db="EMBL/GenBank/DDBJ databases">
        <authorList>
            <consortium name="Pathogen Informatics"/>
        </authorList>
    </citation>
    <scope>NUCLEOTIDE SEQUENCE [LARGE SCALE GENOMIC DNA]</scope>
    <source>
        <strain evidence="2 3">NCTC9185</strain>
    </source>
</reference>
<evidence type="ECO:0000259" key="1">
    <source>
        <dbReference type="Pfam" id="PF13478"/>
    </source>
</evidence>
<dbReference type="PANTHER" id="PTHR30388">
    <property type="entry name" value="ALDEHYDE OXIDOREDUCTASE MOLYBDENUM COFACTOR ASSEMBLY PROTEIN"/>
    <property type="match status" value="1"/>
</dbReference>
<dbReference type="InterPro" id="IPR027051">
    <property type="entry name" value="XdhC_Rossmann_dom"/>
</dbReference>
<name>A0A4U9CW29_RAOTE</name>
<dbReference type="EMBL" id="CABDVU010000001">
    <property type="protein sequence ID" value="VTN09531.1"/>
    <property type="molecule type" value="Genomic_DNA"/>
</dbReference>